<evidence type="ECO:0000313" key="6">
    <source>
        <dbReference type="Proteomes" id="UP001057520"/>
    </source>
</evidence>
<dbReference type="PANTHER" id="PTHR30146">
    <property type="entry name" value="LACI-RELATED TRANSCRIPTIONAL REPRESSOR"/>
    <property type="match status" value="1"/>
</dbReference>
<dbReference type="EMBL" id="CP096040">
    <property type="protein sequence ID" value="USQ97410.1"/>
    <property type="molecule type" value="Genomic_DNA"/>
</dbReference>
<keyword evidence="6" id="KW-1185">Reference proteome</keyword>
<keyword evidence="2 5" id="KW-0238">DNA-binding</keyword>
<protein>
    <submittedName>
        <fullName evidence="5">LacI family DNA-binding transcriptional regulator</fullName>
    </submittedName>
</protein>
<dbReference type="InterPro" id="IPR028082">
    <property type="entry name" value="Peripla_BP_I"/>
</dbReference>
<gene>
    <name evidence="5" type="ORF">MZV50_07670</name>
</gene>
<dbReference type="InterPro" id="IPR010982">
    <property type="entry name" value="Lambda_DNA-bd_dom_sf"/>
</dbReference>
<dbReference type="CDD" id="cd01392">
    <property type="entry name" value="HTH_LacI"/>
    <property type="match status" value="1"/>
</dbReference>
<dbReference type="SMART" id="SM00354">
    <property type="entry name" value="HTH_LACI"/>
    <property type="match status" value="1"/>
</dbReference>
<proteinExistence type="predicted"/>
<dbReference type="PRINTS" id="PR00036">
    <property type="entry name" value="HTHLACI"/>
</dbReference>
<evidence type="ECO:0000259" key="4">
    <source>
        <dbReference type="PROSITE" id="PS50932"/>
    </source>
</evidence>
<organism evidence="5 6">
    <name type="scientific">Caulobacter segnis</name>
    <dbReference type="NCBI Taxonomy" id="88688"/>
    <lineage>
        <taxon>Bacteria</taxon>
        <taxon>Pseudomonadati</taxon>
        <taxon>Pseudomonadota</taxon>
        <taxon>Alphaproteobacteria</taxon>
        <taxon>Caulobacterales</taxon>
        <taxon>Caulobacteraceae</taxon>
        <taxon>Caulobacter</taxon>
    </lineage>
</organism>
<dbReference type="CDD" id="cd01545">
    <property type="entry name" value="PBP1_SalR"/>
    <property type="match status" value="1"/>
</dbReference>
<dbReference type="PROSITE" id="PS50932">
    <property type="entry name" value="HTH_LACI_2"/>
    <property type="match status" value="1"/>
</dbReference>
<reference evidence="5 6" key="1">
    <citation type="submission" date="2022-04" db="EMBL/GenBank/DDBJ databases">
        <title>Genome sequence of soybean root-associated Caulobacter segnis RL271.</title>
        <authorList>
            <person name="Longley R."/>
            <person name="Bonito G."/>
            <person name="Trigodet F."/>
            <person name="Crosson S."/>
            <person name="Fiebig A."/>
        </authorList>
    </citation>
    <scope>NUCLEOTIDE SEQUENCE [LARGE SCALE GENOMIC DNA]</scope>
    <source>
        <strain evidence="5 6">RL271</strain>
    </source>
</reference>
<evidence type="ECO:0000256" key="3">
    <source>
        <dbReference type="ARBA" id="ARBA00023163"/>
    </source>
</evidence>
<evidence type="ECO:0000313" key="5">
    <source>
        <dbReference type="EMBL" id="USQ97410.1"/>
    </source>
</evidence>
<dbReference type="PROSITE" id="PS00356">
    <property type="entry name" value="HTH_LACI_1"/>
    <property type="match status" value="1"/>
</dbReference>
<evidence type="ECO:0000256" key="2">
    <source>
        <dbReference type="ARBA" id="ARBA00023125"/>
    </source>
</evidence>
<dbReference type="Gene3D" id="1.10.260.40">
    <property type="entry name" value="lambda repressor-like DNA-binding domains"/>
    <property type="match status" value="1"/>
</dbReference>
<accession>A0ABY4ZXE0</accession>
<dbReference type="InterPro" id="IPR046335">
    <property type="entry name" value="LacI/GalR-like_sensor"/>
</dbReference>
<evidence type="ECO:0000256" key="1">
    <source>
        <dbReference type="ARBA" id="ARBA00023015"/>
    </source>
</evidence>
<dbReference type="Proteomes" id="UP001057520">
    <property type="component" value="Chromosome"/>
</dbReference>
<dbReference type="SUPFAM" id="SSF53822">
    <property type="entry name" value="Periplasmic binding protein-like I"/>
    <property type="match status" value="1"/>
</dbReference>
<dbReference type="Pfam" id="PF00356">
    <property type="entry name" value="LacI"/>
    <property type="match status" value="1"/>
</dbReference>
<keyword evidence="3" id="KW-0804">Transcription</keyword>
<feature type="domain" description="HTH lacI-type" evidence="4">
    <location>
        <begin position="9"/>
        <end position="63"/>
    </location>
</feature>
<dbReference type="InterPro" id="IPR000843">
    <property type="entry name" value="HTH_LacI"/>
</dbReference>
<dbReference type="SUPFAM" id="SSF47413">
    <property type="entry name" value="lambda repressor-like DNA-binding domains"/>
    <property type="match status" value="1"/>
</dbReference>
<dbReference type="Pfam" id="PF13377">
    <property type="entry name" value="Peripla_BP_3"/>
    <property type="match status" value="1"/>
</dbReference>
<dbReference type="Gene3D" id="3.40.50.2300">
    <property type="match status" value="2"/>
</dbReference>
<sequence length="342" mass="36278">MSGQRRHTPTIHDVARHAGVSSMTASRVVNDYPHVSAQVRERVNAAIQTLGYRPNALARATRTGIAQIGLLYSNPNSSNLSNFLMGAFKEASASGSQLLIEPTPAHPTPLAAVRKLVEAGVRAIVLPPPLCDDPEVFAYLESEGVPSVSFATAAPRPDKASVFVDDYEGARMMTRHLIDLGHVDIAFIRGDARHSTARRREDGFRATMAEADLKVPDAFVAEGDFTYRSGLDAARQLLGAGKRPTAIFAANDDMAAAVSAVAHGLGLDVPSELSIGGFDDTPVASTVWPELTTIRQPIADMAATAVSMAANLARHDGDDETSRHVNAELTLVPRASTAAPKA</sequence>
<dbReference type="GO" id="GO:0003677">
    <property type="term" value="F:DNA binding"/>
    <property type="evidence" value="ECO:0007669"/>
    <property type="project" value="UniProtKB-KW"/>
</dbReference>
<keyword evidence="1" id="KW-0805">Transcription regulation</keyword>
<dbReference type="PANTHER" id="PTHR30146:SF153">
    <property type="entry name" value="LACTOSE OPERON REPRESSOR"/>
    <property type="match status" value="1"/>
</dbReference>
<name>A0ABY4ZXE0_9CAUL</name>